<dbReference type="Proteomes" id="UP001415857">
    <property type="component" value="Unassembled WGS sequence"/>
</dbReference>
<dbReference type="InterPro" id="IPR035513">
    <property type="entry name" value="Invertase/methylesterase_inhib"/>
</dbReference>
<evidence type="ECO:0000313" key="4">
    <source>
        <dbReference type="EMBL" id="KAK9282033.1"/>
    </source>
</evidence>
<dbReference type="EMBL" id="JBBPBK010000007">
    <property type="protein sequence ID" value="KAK9282033.1"/>
    <property type="molecule type" value="Genomic_DNA"/>
</dbReference>
<comment type="caution">
    <text evidence="4">The sequence shown here is derived from an EMBL/GenBank/DDBJ whole genome shotgun (WGS) entry which is preliminary data.</text>
</comment>
<dbReference type="SUPFAM" id="SSF101148">
    <property type="entry name" value="Plant invertase/pectin methylesterase inhibitor"/>
    <property type="match status" value="1"/>
</dbReference>
<evidence type="ECO:0000256" key="2">
    <source>
        <dbReference type="SAM" id="SignalP"/>
    </source>
</evidence>
<feature type="chain" id="PRO_5042829359" description="Pectinesterase inhibitor domain-containing protein" evidence="2">
    <location>
        <begin position="24"/>
        <end position="223"/>
    </location>
</feature>
<reference evidence="4 5" key="1">
    <citation type="journal article" date="2024" name="Plant J.">
        <title>Genome sequences and population genomics reveal climatic adaptation and genomic divergence between two closely related sweetgum species.</title>
        <authorList>
            <person name="Xu W.Q."/>
            <person name="Ren C.Q."/>
            <person name="Zhang X.Y."/>
            <person name="Comes H.P."/>
            <person name="Liu X.H."/>
            <person name="Li Y.G."/>
            <person name="Kettle C.J."/>
            <person name="Jalonen R."/>
            <person name="Gaisberger H."/>
            <person name="Ma Y.Z."/>
            <person name="Qiu Y.X."/>
        </authorList>
    </citation>
    <scope>NUCLEOTIDE SEQUENCE [LARGE SCALE GENOMIC DNA]</scope>
    <source>
        <strain evidence="4">Hangzhou</strain>
    </source>
</reference>
<accession>A0AAP0RPT5</accession>
<feature type="signal peptide" evidence="2">
    <location>
        <begin position="1"/>
        <end position="23"/>
    </location>
</feature>
<keyword evidence="5" id="KW-1185">Reference proteome</keyword>
<dbReference type="NCBIfam" id="TIGR01614">
    <property type="entry name" value="PME_inhib"/>
    <property type="match status" value="1"/>
</dbReference>
<evidence type="ECO:0000259" key="3">
    <source>
        <dbReference type="SMART" id="SM00856"/>
    </source>
</evidence>
<keyword evidence="1 2" id="KW-0732">Signal</keyword>
<dbReference type="Pfam" id="PF04043">
    <property type="entry name" value="PMEI"/>
    <property type="match status" value="1"/>
</dbReference>
<gene>
    <name evidence="4" type="ORF">L1049_004945</name>
</gene>
<dbReference type="InterPro" id="IPR006501">
    <property type="entry name" value="Pectinesterase_inhib_dom"/>
</dbReference>
<dbReference type="CDD" id="cd15800">
    <property type="entry name" value="PMEI-like_2"/>
    <property type="match status" value="1"/>
</dbReference>
<dbReference type="AlphaFoldDB" id="A0AAP0RPT5"/>
<dbReference type="PANTHER" id="PTHR31080">
    <property type="entry name" value="PECTINESTERASE INHIBITOR-LIKE"/>
    <property type="match status" value="1"/>
</dbReference>
<dbReference type="Gene3D" id="1.20.140.40">
    <property type="entry name" value="Invertase/pectin methylesterase inhibitor family protein"/>
    <property type="match status" value="1"/>
</dbReference>
<dbReference type="InterPro" id="IPR051955">
    <property type="entry name" value="PME_Inhibitor"/>
</dbReference>
<dbReference type="PANTHER" id="PTHR31080:SF68">
    <property type="entry name" value="PLANT INVERTASE_PECTIN METHYLESTERASE INHIBITOR SUPERFAMILY PROTEIN"/>
    <property type="match status" value="1"/>
</dbReference>
<evidence type="ECO:0000313" key="5">
    <source>
        <dbReference type="Proteomes" id="UP001415857"/>
    </source>
</evidence>
<dbReference type="FunFam" id="1.20.140.40:FF:000003">
    <property type="entry name" value="Invertase/pectin methylesterase inhibitor family protein"/>
    <property type="match status" value="1"/>
</dbReference>
<dbReference type="SMART" id="SM00856">
    <property type="entry name" value="PMEI"/>
    <property type="match status" value="1"/>
</dbReference>
<name>A0AAP0RPT5_LIQFO</name>
<feature type="domain" description="Pectinesterase inhibitor" evidence="3">
    <location>
        <begin position="73"/>
        <end position="218"/>
    </location>
</feature>
<dbReference type="GO" id="GO:0004857">
    <property type="term" value="F:enzyme inhibitor activity"/>
    <property type="evidence" value="ECO:0007669"/>
    <property type="project" value="InterPro"/>
</dbReference>
<protein>
    <recommendedName>
        <fullName evidence="3">Pectinesterase inhibitor domain-containing protein</fullName>
    </recommendedName>
</protein>
<organism evidence="4 5">
    <name type="scientific">Liquidambar formosana</name>
    <name type="common">Formosan gum</name>
    <dbReference type="NCBI Taxonomy" id="63359"/>
    <lineage>
        <taxon>Eukaryota</taxon>
        <taxon>Viridiplantae</taxon>
        <taxon>Streptophyta</taxon>
        <taxon>Embryophyta</taxon>
        <taxon>Tracheophyta</taxon>
        <taxon>Spermatophyta</taxon>
        <taxon>Magnoliopsida</taxon>
        <taxon>eudicotyledons</taxon>
        <taxon>Gunneridae</taxon>
        <taxon>Pentapetalae</taxon>
        <taxon>Saxifragales</taxon>
        <taxon>Altingiaceae</taxon>
        <taxon>Liquidambar</taxon>
    </lineage>
</organism>
<proteinExistence type="predicted"/>
<sequence>MEPNNHVLLIISLSSLLLSSFSAEAICVPRNYTDGLPLSPPFSPPKHQPVHPSLPISSPPPPISFNDFFPSSSIDPAIKKVCRATDHPSLCFSTITPYLGGKTNPASILKMEIKACANQTKAALAMATKIANDPSTTSITAECLETCQENYSDAIDNLKSAVDAIATHDVGTMNSMLSAALTDFTTCEDGFAEMPGVKSPMAKFDDTLTKLASNCLAIVSLIH</sequence>
<evidence type="ECO:0000256" key="1">
    <source>
        <dbReference type="ARBA" id="ARBA00022729"/>
    </source>
</evidence>